<feature type="transmembrane region" description="Helical" evidence="1">
    <location>
        <begin position="12"/>
        <end position="33"/>
    </location>
</feature>
<organism evidence="2 3">
    <name type="scientific">Morella rubra</name>
    <name type="common">Chinese bayberry</name>
    <dbReference type="NCBI Taxonomy" id="262757"/>
    <lineage>
        <taxon>Eukaryota</taxon>
        <taxon>Viridiplantae</taxon>
        <taxon>Streptophyta</taxon>
        <taxon>Embryophyta</taxon>
        <taxon>Tracheophyta</taxon>
        <taxon>Spermatophyta</taxon>
        <taxon>Magnoliopsida</taxon>
        <taxon>eudicotyledons</taxon>
        <taxon>Gunneridae</taxon>
        <taxon>Pentapetalae</taxon>
        <taxon>rosids</taxon>
        <taxon>fabids</taxon>
        <taxon>Fagales</taxon>
        <taxon>Myricaceae</taxon>
        <taxon>Morella</taxon>
    </lineage>
</organism>
<reference evidence="2 3" key="1">
    <citation type="journal article" date="2019" name="Plant Biotechnol. J.">
        <title>The red bayberry genome and genetic basis of sex determination.</title>
        <authorList>
            <person name="Jia H.M."/>
            <person name="Jia H.J."/>
            <person name="Cai Q.L."/>
            <person name="Wang Y."/>
            <person name="Zhao H.B."/>
            <person name="Yang W.F."/>
            <person name="Wang G.Y."/>
            <person name="Li Y.H."/>
            <person name="Zhan D.L."/>
            <person name="Shen Y.T."/>
            <person name="Niu Q.F."/>
            <person name="Chang L."/>
            <person name="Qiu J."/>
            <person name="Zhao L."/>
            <person name="Xie H.B."/>
            <person name="Fu W.Y."/>
            <person name="Jin J."/>
            <person name="Li X.W."/>
            <person name="Jiao Y."/>
            <person name="Zhou C.C."/>
            <person name="Tu T."/>
            <person name="Chai C.Y."/>
            <person name="Gao J.L."/>
            <person name="Fan L.J."/>
            <person name="van de Weg E."/>
            <person name="Wang J.Y."/>
            <person name="Gao Z.S."/>
        </authorList>
    </citation>
    <scope>NUCLEOTIDE SEQUENCE [LARGE SCALE GENOMIC DNA]</scope>
    <source>
        <tissue evidence="2">Leaves</tissue>
    </source>
</reference>
<keyword evidence="1" id="KW-0472">Membrane</keyword>
<evidence type="ECO:0000256" key="1">
    <source>
        <dbReference type="SAM" id="Phobius"/>
    </source>
</evidence>
<sequence length="100" mass="11326">MTPKEMIQKPIYRARMGGIFVTPVLDLSVSLVTLKELNLTSNELYGHLPDTGAIVAIVIANCMALLVIVSFVVAHYCARDRGMLWFDGGKREWEEEEKWE</sequence>
<dbReference type="EMBL" id="RXIC02000022">
    <property type="protein sequence ID" value="KAB1215685.1"/>
    <property type="molecule type" value="Genomic_DNA"/>
</dbReference>
<keyword evidence="1" id="KW-1133">Transmembrane helix</keyword>
<accession>A0A6A1VSN3</accession>
<protein>
    <submittedName>
        <fullName evidence="2">Uncharacterized protein</fullName>
    </submittedName>
</protein>
<gene>
    <name evidence="2" type="ORF">CJ030_MR4G009223</name>
</gene>
<comment type="caution">
    <text evidence="2">The sequence shown here is derived from an EMBL/GenBank/DDBJ whole genome shotgun (WGS) entry which is preliminary data.</text>
</comment>
<feature type="transmembrane region" description="Helical" evidence="1">
    <location>
        <begin position="53"/>
        <end position="74"/>
    </location>
</feature>
<keyword evidence="1" id="KW-0812">Transmembrane</keyword>
<dbReference type="Proteomes" id="UP000516437">
    <property type="component" value="Chromosome 4"/>
</dbReference>
<name>A0A6A1VSN3_9ROSI</name>
<keyword evidence="3" id="KW-1185">Reference proteome</keyword>
<dbReference type="AlphaFoldDB" id="A0A6A1VSN3"/>
<proteinExistence type="predicted"/>
<evidence type="ECO:0000313" key="2">
    <source>
        <dbReference type="EMBL" id="KAB1215685.1"/>
    </source>
</evidence>
<evidence type="ECO:0000313" key="3">
    <source>
        <dbReference type="Proteomes" id="UP000516437"/>
    </source>
</evidence>